<evidence type="ECO:0000256" key="1">
    <source>
        <dbReference type="ARBA" id="ARBA00004417"/>
    </source>
</evidence>
<dbReference type="InterPro" id="IPR017871">
    <property type="entry name" value="ABC_transporter-like_CS"/>
</dbReference>
<evidence type="ECO:0000256" key="3">
    <source>
        <dbReference type="ARBA" id="ARBA00022448"/>
    </source>
</evidence>
<gene>
    <name evidence="7" type="ORF">BCF38_10125</name>
    <name evidence="8" type="ORF">SAMN05421539_10125</name>
</gene>
<feature type="domain" description="ABC transporter" evidence="6">
    <location>
        <begin position="11"/>
        <end position="253"/>
    </location>
</feature>
<dbReference type="GO" id="GO:0016887">
    <property type="term" value="F:ATP hydrolysis activity"/>
    <property type="evidence" value="ECO:0007669"/>
    <property type="project" value="InterPro"/>
</dbReference>
<accession>A0A2Y9A0B3</accession>
<feature type="domain" description="ABC transporter" evidence="6">
    <location>
        <begin position="296"/>
        <end position="542"/>
    </location>
</feature>
<dbReference type="Pfam" id="PF08352">
    <property type="entry name" value="oligo_HPY"/>
    <property type="match status" value="2"/>
</dbReference>
<reference evidence="8 10" key="1">
    <citation type="submission" date="2016-10" db="EMBL/GenBank/DDBJ databases">
        <authorList>
            <person name="Cai Z."/>
        </authorList>
    </citation>
    <scope>NUCLEOTIDE SEQUENCE [LARGE SCALE GENOMIC DNA]</scope>
    <source>
        <strain evidence="8 10">DSM 25227</strain>
    </source>
</reference>
<evidence type="ECO:0000256" key="4">
    <source>
        <dbReference type="ARBA" id="ARBA00022741"/>
    </source>
</evidence>
<keyword evidence="3" id="KW-0813">Transport</keyword>
<keyword evidence="5 8" id="KW-0067">ATP-binding</keyword>
<dbReference type="InterPro" id="IPR013563">
    <property type="entry name" value="Oligopep_ABC_C"/>
</dbReference>
<evidence type="ECO:0000313" key="7">
    <source>
        <dbReference type="EMBL" id="PWJ21620.1"/>
    </source>
</evidence>
<dbReference type="NCBIfam" id="NF007739">
    <property type="entry name" value="PRK10419.1"/>
    <property type="match status" value="2"/>
</dbReference>
<sequence length="555" mass="59918">MRSIPALDNRLRIRGLEVLYGGAAAVDGIDIDAVPGEIVAIVGESGAGKSSVGAALLDLVDPPGEWRASEMTLDGVPIDYKRTHVRGRDISVIFQDPQTALNPLFTVESQLVHMVRHHLGLSQAEAKRRAVEMLDEVGIADPETRVRAYPHQFSGGMRQRVVIALALACRPRLVIADEPTSALDVSVRAQILELIRSICRDRGMACLLITHDMGAVAAISDRAVVMRHGKAVETAPTGQLLAAPTAPYSRTLIAAVPPVDRKIDRFALPDTGAVVSDPSLERWLRANETDAAAVPLAVTGLGKTFGARGFLKRGTPVHALKDVSFEIGRGEIFGLVGESGSGKSTLAQIAAGLLKPDQGEVRLLGKPFSAATPDRALRRYRDGMQMVFQDPFSSLNRRMSVLDTIMEPMHGVPRAEALRLVPALLERVGLPPDVMTRKPHAFSGGQRQRIAIARALAGRPSLLICDEPTSALDVSIQAQILNLLKDLRDDLGLSMLFITHDLPVVRQMCDRVGVLHRGSLVELGATEAVFESPRADYTRALLSYLPHLPELQPAS</sequence>
<organism evidence="8 10">
    <name type="scientific">Jannaschia seohaensis</name>
    <dbReference type="NCBI Taxonomy" id="475081"/>
    <lineage>
        <taxon>Bacteria</taxon>
        <taxon>Pseudomonadati</taxon>
        <taxon>Pseudomonadota</taxon>
        <taxon>Alphaproteobacteria</taxon>
        <taxon>Rhodobacterales</taxon>
        <taxon>Roseobacteraceae</taxon>
        <taxon>Jannaschia</taxon>
    </lineage>
</organism>
<evidence type="ECO:0000256" key="2">
    <source>
        <dbReference type="ARBA" id="ARBA00005417"/>
    </source>
</evidence>
<dbReference type="InterPro" id="IPR027417">
    <property type="entry name" value="P-loop_NTPase"/>
</dbReference>
<evidence type="ECO:0000313" key="10">
    <source>
        <dbReference type="Proteomes" id="UP000251571"/>
    </source>
</evidence>
<dbReference type="GO" id="GO:0005886">
    <property type="term" value="C:plasma membrane"/>
    <property type="evidence" value="ECO:0007669"/>
    <property type="project" value="UniProtKB-SubCell"/>
</dbReference>
<dbReference type="EMBL" id="QGDJ01000001">
    <property type="protein sequence ID" value="PWJ21620.1"/>
    <property type="molecule type" value="Genomic_DNA"/>
</dbReference>
<dbReference type="PANTHER" id="PTHR43776">
    <property type="entry name" value="TRANSPORT ATP-BINDING PROTEIN"/>
    <property type="match status" value="1"/>
</dbReference>
<evidence type="ECO:0000313" key="9">
    <source>
        <dbReference type="Proteomes" id="UP000245839"/>
    </source>
</evidence>
<dbReference type="GO" id="GO:0055085">
    <property type="term" value="P:transmembrane transport"/>
    <property type="evidence" value="ECO:0007669"/>
    <property type="project" value="UniProtKB-ARBA"/>
</dbReference>
<proteinExistence type="inferred from homology"/>
<dbReference type="PROSITE" id="PS00211">
    <property type="entry name" value="ABC_TRANSPORTER_1"/>
    <property type="match status" value="2"/>
</dbReference>
<dbReference type="SUPFAM" id="SSF52540">
    <property type="entry name" value="P-loop containing nucleoside triphosphate hydrolases"/>
    <property type="match status" value="2"/>
</dbReference>
<dbReference type="EMBL" id="UETC01000001">
    <property type="protein sequence ID" value="SSA37286.1"/>
    <property type="molecule type" value="Genomic_DNA"/>
</dbReference>
<dbReference type="GO" id="GO:0005524">
    <property type="term" value="F:ATP binding"/>
    <property type="evidence" value="ECO:0007669"/>
    <property type="project" value="UniProtKB-KW"/>
</dbReference>
<keyword evidence="9" id="KW-1185">Reference proteome</keyword>
<reference evidence="7 9" key="2">
    <citation type="submission" date="2018-03" db="EMBL/GenBank/DDBJ databases">
        <title>Genomic Encyclopedia of Archaeal and Bacterial Type Strains, Phase II (KMG-II): from individual species to whole genera.</title>
        <authorList>
            <person name="Goeker M."/>
        </authorList>
    </citation>
    <scope>NUCLEOTIDE SEQUENCE [LARGE SCALE GENOMIC DNA]</scope>
    <source>
        <strain evidence="7 9">DSM 25227</strain>
    </source>
</reference>
<dbReference type="Proteomes" id="UP000251571">
    <property type="component" value="Unassembled WGS sequence"/>
</dbReference>
<protein>
    <submittedName>
        <fullName evidence="8">Peptide/nickel transport system ATP-binding protein</fullName>
    </submittedName>
</protein>
<dbReference type="Pfam" id="PF00005">
    <property type="entry name" value="ABC_tran"/>
    <property type="match status" value="2"/>
</dbReference>
<dbReference type="InterPro" id="IPR050319">
    <property type="entry name" value="ABC_transp_ATP-bind"/>
</dbReference>
<dbReference type="SMART" id="SM00382">
    <property type="entry name" value="AAA"/>
    <property type="match status" value="2"/>
</dbReference>
<dbReference type="Gene3D" id="3.40.50.300">
    <property type="entry name" value="P-loop containing nucleotide triphosphate hydrolases"/>
    <property type="match status" value="2"/>
</dbReference>
<dbReference type="OrthoDB" id="7793371at2"/>
<comment type="similarity">
    <text evidence="2">Belongs to the ABC transporter superfamily.</text>
</comment>
<dbReference type="InterPro" id="IPR003593">
    <property type="entry name" value="AAA+_ATPase"/>
</dbReference>
<dbReference type="GO" id="GO:0015833">
    <property type="term" value="P:peptide transport"/>
    <property type="evidence" value="ECO:0007669"/>
    <property type="project" value="InterPro"/>
</dbReference>
<evidence type="ECO:0000256" key="5">
    <source>
        <dbReference type="ARBA" id="ARBA00022840"/>
    </source>
</evidence>
<dbReference type="PANTHER" id="PTHR43776:SF7">
    <property type="entry name" value="D,D-DIPEPTIDE TRANSPORT ATP-BINDING PROTEIN DDPF-RELATED"/>
    <property type="match status" value="1"/>
</dbReference>
<keyword evidence="4" id="KW-0547">Nucleotide-binding</keyword>
<name>A0A2Y9A0B3_9RHOB</name>
<dbReference type="CDD" id="cd03257">
    <property type="entry name" value="ABC_NikE_OppD_transporters"/>
    <property type="match status" value="2"/>
</dbReference>
<comment type="subcellular location">
    <subcellularLocation>
        <location evidence="1">Cell inner membrane</location>
        <topology evidence="1">Peripheral membrane protein</topology>
    </subcellularLocation>
</comment>
<dbReference type="InterPro" id="IPR003439">
    <property type="entry name" value="ABC_transporter-like_ATP-bd"/>
</dbReference>
<dbReference type="RefSeq" id="WP_109562268.1">
    <property type="nucleotide sequence ID" value="NZ_QGDJ01000001.1"/>
</dbReference>
<evidence type="ECO:0000313" key="8">
    <source>
        <dbReference type="EMBL" id="SSA37286.1"/>
    </source>
</evidence>
<dbReference type="Proteomes" id="UP000245839">
    <property type="component" value="Unassembled WGS sequence"/>
</dbReference>
<dbReference type="AlphaFoldDB" id="A0A2Y9A0B3"/>
<evidence type="ECO:0000259" key="6">
    <source>
        <dbReference type="PROSITE" id="PS50893"/>
    </source>
</evidence>
<dbReference type="PROSITE" id="PS50893">
    <property type="entry name" value="ABC_TRANSPORTER_2"/>
    <property type="match status" value="2"/>
</dbReference>
<dbReference type="NCBIfam" id="NF008453">
    <property type="entry name" value="PRK11308.1"/>
    <property type="match status" value="2"/>
</dbReference>